<evidence type="ECO:0000256" key="2">
    <source>
        <dbReference type="ARBA" id="ARBA00008163"/>
    </source>
</evidence>
<dbReference type="KEGG" id="mlo:mll1103"/>
<comment type="similarity">
    <text evidence="2">Belongs to the OmpP1/FadL family.</text>
</comment>
<keyword evidence="5 8" id="KW-0732">Signal</keyword>
<comment type="subcellular location">
    <subcellularLocation>
        <location evidence="1">Cell outer membrane</location>
        <topology evidence="1">Multi-pass membrane protein</topology>
    </subcellularLocation>
</comment>
<dbReference type="EMBL" id="BA000012">
    <property type="protein sequence ID" value="BAB48551.1"/>
    <property type="molecule type" value="Genomic_DNA"/>
</dbReference>
<evidence type="ECO:0000256" key="4">
    <source>
        <dbReference type="ARBA" id="ARBA00022692"/>
    </source>
</evidence>
<feature type="chain" id="PRO_5004322795" evidence="8">
    <location>
        <begin position="39"/>
        <end position="435"/>
    </location>
</feature>
<reference evidence="9 10" key="1">
    <citation type="journal article" date="2000" name="DNA Res.">
        <title>Complete genome structure of the nitrogen-fixing symbiotic bacterium Mesorhizobium loti.</title>
        <authorList>
            <person name="Kaneko T."/>
            <person name="Nakamura Y."/>
            <person name="Sato S."/>
            <person name="Asamizu E."/>
            <person name="Kato T."/>
            <person name="Sasamoto S."/>
            <person name="Watanabe A."/>
            <person name="Idesawa K."/>
            <person name="Ishikawa A."/>
            <person name="Kawashima K."/>
            <person name="Kimura T."/>
            <person name="Kishida Y."/>
            <person name="Kiyokawa C."/>
            <person name="Kohara M."/>
            <person name="Matsumoto M."/>
            <person name="Matsuno A."/>
            <person name="Mochizuki Y."/>
            <person name="Nakayama S."/>
            <person name="Nakazaki N."/>
            <person name="Shimpo S."/>
            <person name="Sugimoto M."/>
            <person name="Takeuchi C."/>
            <person name="Yamada M."/>
            <person name="Tabata S."/>
        </authorList>
    </citation>
    <scope>NUCLEOTIDE SEQUENCE [LARGE SCALE GENOMIC DNA]</scope>
    <source>
        <strain evidence="10">LMG 29417 / CECT 9101 / MAFF 303099</strain>
    </source>
</reference>
<evidence type="ECO:0000256" key="5">
    <source>
        <dbReference type="ARBA" id="ARBA00022729"/>
    </source>
</evidence>
<evidence type="ECO:0000313" key="10">
    <source>
        <dbReference type="Proteomes" id="UP000000552"/>
    </source>
</evidence>
<organism evidence="9 10">
    <name type="scientific">Mesorhizobium japonicum (strain LMG 29417 / CECT 9101 / MAFF 303099)</name>
    <name type="common">Mesorhizobium loti (strain MAFF 303099)</name>
    <dbReference type="NCBI Taxonomy" id="266835"/>
    <lineage>
        <taxon>Bacteria</taxon>
        <taxon>Pseudomonadati</taxon>
        <taxon>Pseudomonadota</taxon>
        <taxon>Alphaproteobacteria</taxon>
        <taxon>Hyphomicrobiales</taxon>
        <taxon>Phyllobacteriaceae</taxon>
        <taxon>Mesorhizobium</taxon>
    </lineage>
</organism>
<gene>
    <name evidence="9" type="ordered locus">mll1103</name>
</gene>
<protein>
    <submittedName>
        <fullName evidence="9">Long-chain fatty acid transport protein</fullName>
    </submittedName>
</protein>
<dbReference type="Gene3D" id="2.40.160.60">
    <property type="entry name" value="Outer membrane protein transport protein (OMPP1/FadL/TodX)"/>
    <property type="match status" value="1"/>
</dbReference>
<dbReference type="HOGENOM" id="CLU_039022_2_0_5"/>
<evidence type="ECO:0000256" key="7">
    <source>
        <dbReference type="ARBA" id="ARBA00023237"/>
    </source>
</evidence>
<evidence type="ECO:0000256" key="8">
    <source>
        <dbReference type="SAM" id="SignalP"/>
    </source>
</evidence>
<dbReference type="GO" id="GO:0009279">
    <property type="term" value="C:cell outer membrane"/>
    <property type="evidence" value="ECO:0007669"/>
    <property type="project" value="UniProtKB-SubCell"/>
</dbReference>
<evidence type="ECO:0000256" key="3">
    <source>
        <dbReference type="ARBA" id="ARBA00022452"/>
    </source>
</evidence>
<dbReference type="InterPro" id="IPR005017">
    <property type="entry name" value="OMPP1/FadL/TodX"/>
</dbReference>
<dbReference type="GO" id="GO:0015483">
    <property type="term" value="F:long-chain fatty acid transporting porin activity"/>
    <property type="evidence" value="ECO:0007669"/>
    <property type="project" value="TreeGrafter"/>
</dbReference>
<evidence type="ECO:0000256" key="6">
    <source>
        <dbReference type="ARBA" id="ARBA00023136"/>
    </source>
</evidence>
<keyword evidence="7" id="KW-0998">Cell outer membrane</keyword>
<feature type="signal peptide" evidence="8">
    <location>
        <begin position="1"/>
        <end position="38"/>
    </location>
</feature>
<accession>Q98LB2</accession>
<keyword evidence="6" id="KW-0472">Membrane</keyword>
<dbReference type="eggNOG" id="COG2067">
    <property type="taxonomic scope" value="Bacteria"/>
</dbReference>
<name>Q98LB2_RHILO</name>
<dbReference type="PANTHER" id="PTHR35093:SF8">
    <property type="entry name" value="OUTER MEMBRANE PROTEIN NMB0088-RELATED"/>
    <property type="match status" value="1"/>
</dbReference>
<evidence type="ECO:0000256" key="1">
    <source>
        <dbReference type="ARBA" id="ARBA00004571"/>
    </source>
</evidence>
<proteinExistence type="inferred from homology"/>
<dbReference type="AlphaFoldDB" id="Q98LB2"/>
<dbReference type="Proteomes" id="UP000000552">
    <property type="component" value="Chromosome"/>
</dbReference>
<sequence length="435" mass="46036">MHSNSGRTFMTILRLKALLGAGCFSLALIGTVATPAHAGGLERGWYDIDLLFDPAQITGEAGATYVMPQRDLKNAKDTDPLDGTLSGPKFSSSARDTESYWVPNAGIKIGMGPIDCLGDYSQPIGASSNPGANWAGAQSNVDTQVRSKAFGATCSYKMDLGKGQFRFIGGVFHEDVSGYKEQLVVPLPSPLLGTGIGRLDLEGDGWGWRAGVAYEIPDIALRASLVYNSAVKLDNLSGTLDLTQVPGFINPLNPLLGRVTDVYGSSQVPDSVELKLQSGIAPGWLAFGSIKWVNWSDLQSIPFCPTVTQGLVACTTTSPVRATSLDLLYRDGWTVSGGIGHKFNDQWSGAAVLTWDRGTTTGLSAQTDTWTLSGGVAYTPTQNVELRFGGAVGVMTSGSIHSVLGNDGVTYGTDYTADFGNDLVTALSTSLKVKW</sequence>
<keyword evidence="4" id="KW-0812">Transmembrane</keyword>
<evidence type="ECO:0000313" key="9">
    <source>
        <dbReference type="EMBL" id="BAB48551.1"/>
    </source>
</evidence>
<dbReference type="SUPFAM" id="SSF56935">
    <property type="entry name" value="Porins"/>
    <property type="match status" value="1"/>
</dbReference>
<dbReference type="PANTHER" id="PTHR35093">
    <property type="entry name" value="OUTER MEMBRANE PROTEIN NMB0088-RELATED"/>
    <property type="match status" value="1"/>
</dbReference>
<dbReference type="Pfam" id="PF03349">
    <property type="entry name" value="Toluene_X"/>
    <property type="match status" value="1"/>
</dbReference>
<keyword evidence="3" id="KW-1134">Transmembrane beta strand</keyword>